<dbReference type="AlphaFoldDB" id="A0A7M2YV30"/>
<name>A0A7M2YV30_9ACTN</name>
<reference evidence="2" key="2">
    <citation type="journal article" date="2019" name="MicrobiologyOpen">
        <title>High-quality draft genome sequence of Gaiella occulta isolated from a 150 meter deep mineral water borehole and comparison with the genome sequences of other deep-branching lineages of the phylum Actinobacteria.</title>
        <authorList>
            <person name="Severino R."/>
            <person name="Froufe H.J.C."/>
            <person name="Barroso C."/>
            <person name="Albuquerque L."/>
            <person name="Lobo-da-Cunha A."/>
            <person name="da Costa M.S."/>
            <person name="Egas C."/>
        </authorList>
    </citation>
    <scope>NUCLEOTIDE SEQUENCE [LARGE SCALE GENOMIC DNA]</scope>
    <source>
        <strain evidence="2">F2-233</strain>
    </source>
</reference>
<dbReference type="EMBL" id="QQZY01000010">
    <property type="protein sequence ID" value="RDI73278.1"/>
    <property type="molecule type" value="Genomic_DNA"/>
</dbReference>
<reference evidence="1 2" key="1">
    <citation type="submission" date="2018-07" db="EMBL/GenBank/DDBJ databases">
        <title>High-quality-draft genome sequence of Gaiella occulta.</title>
        <authorList>
            <person name="Severino R."/>
            <person name="Froufe H.J.C."/>
            <person name="Rainey F.A."/>
            <person name="Barroso C."/>
            <person name="Albuquerque L."/>
            <person name="Lobo-Da-Cunha A."/>
            <person name="Da Costa M.S."/>
            <person name="Egas C."/>
        </authorList>
    </citation>
    <scope>NUCLEOTIDE SEQUENCE [LARGE SCALE GENOMIC DNA]</scope>
    <source>
        <strain evidence="1 2">F2-233</strain>
    </source>
</reference>
<dbReference type="RefSeq" id="WP_147281328.1">
    <property type="nucleotide sequence ID" value="NZ_QQZY01000010.1"/>
</dbReference>
<organism evidence="1 2">
    <name type="scientific">Gaiella occulta</name>
    <dbReference type="NCBI Taxonomy" id="1002870"/>
    <lineage>
        <taxon>Bacteria</taxon>
        <taxon>Bacillati</taxon>
        <taxon>Actinomycetota</taxon>
        <taxon>Thermoleophilia</taxon>
        <taxon>Gaiellales</taxon>
        <taxon>Gaiellaceae</taxon>
        <taxon>Gaiella</taxon>
    </lineage>
</organism>
<gene>
    <name evidence="1" type="ORF">Gocc_2878</name>
</gene>
<proteinExistence type="predicted"/>
<dbReference type="Proteomes" id="UP000254134">
    <property type="component" value="Unassembled WGS sequence"/>
</dbReference>
<comment type="caution">
    <text evidence="1">The sequence shown here is derived from an EMBL/GenBank/DDBJ whole genome shotgun (WGS) entry which is preliminary data.</text>
</comment>
<protein>
    <submittedName>
        <fullName evidence="1">Uncharacterized protein</fullName>
    </submittedName>
</protein>
<evidence type="ECO:0000313" key="2">
    <source>
        <dbReference type="Proteomes" id="UP000254134"/>
    </source>
</evidence>
<evidence type="ECO:0000313" key="1">
    <source>
        <dbReference type="EMBL" id="RDI73278.1"/>
    </source>
</evidence>
<accession>A0A7M2YV30</accession>
<sequence length="79" mass="8871">MTARAGDLIYRMHPSRAVTFASPLPLAHVCDPSVQPHFWGAYRRDHLDPCATGLCRYCRRPLPNPEPVAGESNRLEKVT</sequence>
<keyword evidence="2" id="KW-1185">Reference proteome</keyword>